<dbReference type="InterPro" id="IPR051533">
    <property type="entry name" value="WaaL-like"/>
</dbReference>
<feature type="transmembrane region" description="Helical" evidence="5">
    <location>
        <begin position="347"/>
        <end position="374"/>
    </location>
</feature>
<dbReference type="Proteomes" id="UP001594351">
    <property type="component" value="Unassembled WGS sequence"/>
</dbReference>
<keyword evidence="8" id="KW-1185">Reference proteome</keyword>
<sequence length="435" mass="48961">MRPGNILILYLFLLPLIPADANIHIGVPWTHDRILICLLALALLRQGVKTRFQVQICLPMLASSLVLLSLQVCSLQYSVQSFTQKLFPIFSFVEQAFLLYACVNLGRGPEGQEFRTRACQAIVLSGSLLAVIGVFETVRGIPIFPTDMVHLRGSILRATASMVNPIRFGALLTMILPLAIGQAMKKRDFWSWCQAVMIAVGALSSLSRSTYLALILVLLLGFFWWSRADLQHWRRRSVFFVTPLLALALVLSTRVPGFMSHKSLINVTNRIYMAKIALDIWRQHPFFGIGLQNFPHYAPKYHIYGLNAPRQVVVGPVKMDPNPPFSPLISVFPDQPPIPDHPWAENAYLALAAEMGSIGLLAYLWWVILGLVLLWKFRGQSPREGYLLGCVVFLFVSLFFDTQLCFILIYEYWAFLGLGLSSPGQPQFRPPVHHS</sequence>
<evidence type="ECO:0000256" key="4">
    <source>
        <dbReference type="ARBA" id="ARBA00023136"/>
    </source>
</evidence>
<evidence type="ECO:0000259" key="6">
    <source>
        <dbReference type="Pfam" id="PF04932"/>
    </source>
</evidence>
<keyword evidence="4 5" id="KW-0472">Membrane</keyword>
<evidence type="ECO:0000313" key="7">
    <source>
        <dbReference type="EMBL" id="MFC1853398.1"/>
    </source>
</evidence>
<feature type="transmembrane region" description="Helical" evidence="5">
    <location>
        <begin position="188"/>
        <end position="204"/>
    </location>
</feature>
<dbReference type="PANTHER" id="PTHR37422">
    <property type="entry name" value="TEICHURONIC ACID BIOSYNTHESIS PROTEIN TUAE"/>
    <property type="match status" value="1"/>
</dbReference>
<dbReference type="InterPro" id="IPR007016">
    <property type="entry name" value="O-antigen_ligase-rel_domated"/>
</dbReference>
<feature type="transmembrane region" description="Helical" evidence="5">
    <location>
        <begin position="386"/>
        <end position="410"/>
    </location>
</feature>
<feature type="transmembrane region" description="Helical" evidence="5">
    <location>
        <begin position="118"/>
        <end position="135"/>
    </location>
</feature>
<gene>
    <name evidence="7" type="ORF">ACFL27_24640</name>
</gene>
<name>A0ABV6Z4N7_UNCC1</name>
<feature type="transmembrane region" description="Helical" evidence="5">
    <location>
        <begin position="210"/>
        <end position="226"/>
    </location>
</feature>
<comment type="caution">
    <text evidence="7">The sequence shown here is derived from an EMBL/GenBank/DDBJ whole genome shotgun (WGS) entry which is preliminary data.</text>
</comment>
<keyword evidence="7" id="KW-0436">Ligase</keyword>
<dbReference type="PANTHER" id="PTHR37422:SF13">
    <property type="entry name" value="LIPOPOLYSACCHARIDE BIOSYNTHESIS PROTEIN PA4999-RELATED"/>
    <property type="match status" value="1"/>
</dbReference>
<proteinExistence type="predicted"/>
<dbReference type="EMBL" id="JBHPBY010000490">
    <property type="protein sequence ID" value="MFC1853398.1"/>
    <property type="molecule type" value="Genomic_DNA"/>
</dbReference>
<evidence type="ECO:0000256" key="1">
    <source>
        <dbReference type="ARBA" id="ARBA00004141"/>
    </source>
</evidence>
<feature type="transmembrane region" description="Helical" evidence="5">
    <location>
        <begin position="238"/>
        <end position="259"/>
    </location>
</feature>
<protein>
    <submittedName>
        <fullName evidence="7">O-antigen ligase family protein</fullName>
    </submittedName>
</protein>
<evidence type="ECO:0000256" key="2">
    <source>
        <dbReference type="ARBA" id="ARBA00022692"/>
    </source>
</evidence>
<evidence type="ECO:0000256" key="3">
    <source>
        <dbReference type="ARBA" id="ARBA00022989"/>
    </source>
</evidence>
<keyword evidence="3 5" id="KW-1133">Transmembrane helix</keyword>
<reference evidence="7 8" key="1">
    <citation type="submission" date="2024-09" db="EMBL/GenBank/DDBJ databases">
        <title>Laminarin stimulates single cell rates of sulfate reduction while oxygen inhibits transcriptomic activity in coastal marine sediment.</title>
        <authorList>
            <person name="Lindsay M."/>
            <person name="Orcutt B."/>
            <person name="Emerson D."/>
            <person name="Stepanauskas R."/>
            <person name="D'Angelo T."/>
        </authorList>
    </citation>
    <scope>NUCLEOTIDE SEQUENCE [LARGE SCALE GENOMIC DNA]</scope>
    <source>
        <strain evidence="7">SAG AM-311-K15</strain>
    </source>
</reference>
<feature type="domain" description="O-antigen ligase-related" evidence="6">
    <location>
        <begin position="196"/>
        <end position="364"/>
    </location>
</feature>
<dbReference type="GO" id="GO:0016874">
    <property type="term" value="F:ligase activity"/>
    <property type="evidence" value="ECO:0007669"/>
    <property type="project" value="UniProtKB-KW"/>
</dbReference>
<comment type="subcellular location">
    <subcellularLocation>
        <location evidence="1">Membrane</location>
        <topology evidence="1">Multi-pass membrane protein</topology>
    </subcellularLocation>
</comment>
<evidence type="ECO:0000256" key="5">
    <source>
        <dbReference type="SAM" id="Phobius"/>
    </source>
</evidence>
<evidence type="ECO:0000313" key="8">
    <source>
        <dbReference type="Proteomes" id="UP001594351"/>
    </source>
</evidence>
<feature type="transmembrane region" description="Helical" evidence="5">
    <location>
        <begin position="155"/>
        <end position="176"/>
    </location>
</feature>
<accession>A0ABV6Z4N7</accession>
<organism evidence="7 8">
    <name type="scientific">candidate division CSSED10-310 bacterium</name>
    <dbReference type="NCBI Taxonomy" id="2855610"/>
    <lineage>
        <taxon>Bacteria</taxon>
        <taxon>Bacteria division CSSED10-310</taxon>
    </lineage>
</organism>
<keyword evidence="2 5" id="KW-0812">Transmembrane</keyword>
<dbReference type="Pfam" id="PF04932">
    <property type="entry name" value="Wzy_C"/>
    <property type="match status" value="1"/>
</dbReference>
<feature type="transmembrane region" description="Helical" evidence="5">
    <location>
        <begin position="85"/>
        <end position="106"/>
    </location>
</feature>